<accession>A0A5J9UMG2</accession>
<protein>
    <submittedName>
        <fullName evidence="1">Uncharacterized protein</fullName>
    </submittedName>
</protein>
<dbReference type="OrthoDB" id="411211at2759"/>
<dbReference type="Gramene" id="TVU24756">
    <property type="protein sequence ID" value="TVU24756"/>
    <property type="gene ID" value="EJB05_27210"/>
</dbReference>
<dbReference type="AlphaFoldDB" id="A0A5J9UMG2"/>
<comment type="caution">
    <text evidence="1">The sequence shown here is derived from an EMBL/GenBank/DDBJ whole genome shotgun (WGS) entry which is preliminary data.</text>
</comment>
<evidence type="ECO:0000313" key="1">
    <source>
        <dbReference type="EMBL" id="TVU24756.1"/>
    </source>
</evidence>
<evidence type="ECO:0000313" key="2">
    <source>
        <dbReference type="Proteomes" id="UP000324897"/>
    </source>
</evidence>
<feature type="non-terminal residue" evidence="1">
    <location>
        <position position="1"/>
    </location>
</feature>
<reference evidence="1 2" key="1">
    <citation type="journal article" date="2019" name="Sci. Rep.">
        <title>A high-quality genome of Eragrostis curvula grass provides insights into Poaceae evolution and supports new strategies to enhance forage quality.</title>
        <authorList>
            <person name="Carballo J."/>
            <person name="Santos B.A.C.M."/>
            <person name="Zappacosta D."/>
            <person name="Garbus I."/>
            <person name="Selva J.P."/>
            <person name="Gallo C.A."/>
            <person name="Diaz A."/>
            <person name="Albertini E."/>
            <person name="Caccamo M."/>
            <person name="Echenique V."/>
        </authorList>
    </citation>
    <scope>NUCLEOTIDE SEQUENCE [LARGE SCALE GENOMIC DNA]</scope>
    <source>
        <strain evidence="2">cv. Victoria</strain>
        <tissue evidence="1">Leaf</tissue>
    </source>
</reference>
<proteinExistence type="predicted"/>
<dbReference type="Proteomes" id="UP000324897">
    <property type="component" value="Chromosome 2"/>
</dbReference>
<name>A0A5J9UMG2_9POAL</name>
<keyword evidence="2" id="KW-1185">Reference proteome</keyword>
<gene>
    <name evidence="1" type="ORF">EJB05_27210</name>
</gene>
<dbReference type="EMBL" id="RWGY01000013">
    <property type="protein sequence ID" value="TVU24756.1"/>
    <property type="molecule type" value="Genomic_DNA"/>
</dbReference>
<organism evidence="1 2">
    <name type="scientific">Eragrostis curvula</name>
    <name type="common">weeping love grass</name>
    <dbReference type="NCBI Taxonomy" id="38414"/>
    <lineage>
        <taxon>Eukaryota</taxon>
        <taxon>Viridiplantae</taxon>
        <taxon>Streptophyta</taxon>
        <taxon>Embryophyta</taxon>
        <taxon>Tracheophyta</taxon>
        <taxon>Spermatophyta</taxon>
        <taxon>Magnoliopsida</taxon>
        <taxon>Liliopsida</taxon>
        <taxon>Poales</taxon>
        <taxon>Poaceae</taxon>
        <taxon>PACMAD clade</taxon>
        <taxon>Chloridoideae</taxon>
        <taxon>Eragrostideae</taxon>
        <taxon>Eragrostidinae</taxon>
        <taxon>Eragrostis</taxon>
    </lineage>
</organism>
<sequence>MERITSDLVISTTSSPSCVPFHVITTFLLILVLDGPPLDHPHVDGKFKATSDKLEFLYDGQGFMLVQLSKTHVQLAFYDVAGTILHNWAINKTTILHRLMGFSKAT</sequence>